<comment type="caution">
    <text evidence="7">The sequence shown here is derived from an EMBL/GenBank/DDBJ whole genome shotgun (WGS) entry which is preliminary data.</text>
</comment>
<evidence type="ECO:0000256" key="6">
    <source>
        <dbReference type="SAM" id="Phobius"/>
    </source>
</evidence>
<dbReference type="RefSeq" id="WP_217067092.1">
    <property type="nucleotide sequence ID" value="NZ_JAHQCS010000116.1"/>
</dbReference>
<keyword evidence="3 6" id="KW-0812">Transmembrane</keyword>
<evidence type="ECO:0000313" key="7">
    <source>
        <dbReference type="EMBL" id="MBU9712918.1"/>
    </source>
</evidence>
<protein>
    <submittedName>
        <fullName evidence="7">ATP synthase subunit I</fullName>
    </submittedName>
</protein>
<keyword evidence="2" id="KW-1003">Cell membrane</keyword>
<evidence type="ECO:0000256" key="3">
    <source>
        <dbReference type="ARBA" id="ARBA00022692"/>
    </source>
</evidence>
<feature type="transmembrane region" description="Helical" evidence="6">
    <location>
        <begin position="35"/>
        <end position="56"/>
    </location>
</feature>
<dbReference type="Pfam" id="PF03899">
    <property type="entry name" value="ATP-synt_I"/>
    <property type="match status" value="1"/>
</dbReference>
<dbReference type="Proteomes" id="UP000784880">
    <property type="component" value="Unassembled WGS sequence"/>
</dbReference>
<name>A0ABS6JGZ6_9BACI</name>
<evidence type="ECO:0000256" key="4">
    <source>
        <dbReference type="ARBA" id="ARBA00022989"/>
    </source>
</evidence>
<evidence type="ECO:0000256" key="2">
    <source>
        <dbReference type="ARBA" id="ARBA00022475"/>
    </source>
</evidence>
<evidence type="ECO:0000256" key="1">
    <source>
        <dbReference type="ARBA" id="ARBA00004651"/>
    </source>
</evidence>
<comment type="subcellular location">
    <subcellularLocation>
        <location evidence="1">Cell membrane</location>
        <topology evidence="1">Multi-pass membrane protein</topology>
    </subcellularLocation>
</comment>
<keyword evidence="4 6" id="KW-1133">Transmembrane helix</keyword>
<organism evidence="7 8">
    <name type="scientific">Evansella tamaricis</name>
    <dbReference type="NCBI Taxonomy" id="2069301"/>
    <lineage>
        <taxon>Bacteria</taxon>
        <taxon>Bacillati</taxon>
        <taxon>Bacillota</taxon>
        <taxon>Bacilli</taxon>
        <taxon>Bacillales</taxon>
        <taxon>Bacillaceae</taxon>
        <taxon>Evansella</taxon>
    </lineage>
</organism>
<feature type="transmembrane region" description="Helical" evidence="6">
    <location>
        <begin position="12"/>
        <end position="29"/>
    </location>
</feature>
<gene>
    <name evidence="7" type="ORF">KS419_14400</name>
</gene>
<sequence length="126" mass="14029">MNDYSAVARRYMIYTSILIVIFLIIAQFFTSGTFFMGLALGGVFSLLNLVSTYLQVRAIGKILSGGTVKWTFGTASRIISAVAAVYIAMRFPEYFDLVGVIIGLMITYVLILIEPIFFLKQMNTSK</sequence>
<feature type="transmembrane region" description="Helical" evidence="6">
    <location>
        <begin position="68"/>
        <end position="88"/>
    </location>
</feature>
<keyword evidence="5 6" id="KW-0472">Membrane</keyword>
<evidence type="ECO:0000256" key="5">
    <source>
        <dbReference type="ARBA" id="ARBA00023136"/>
    </source>
</evidence>
<proteinExistence type="predicted"/>
<reference evidence="7 8" key="1">
    <citation type="submission" date="2021-06" db="EMBL/GenBank/DDBJ databases">
        <title>Bacillus sp. RD4P76, an endophyte from a halophyte.</title>
        <authorList>
            <person name="Sun J.-Q."/>
        </authorList>
    </citation>
    <scope>NUCLEOTIDE SEQUENCE [LARGE SCALE GENOMIC DNA]</scope>
    <source>
        <strain evidence="7 8">CGMCC 1.15917</strain>
    </source>
</reference>
<dbReference type="EMBL" id="JAHQCS010000116">
    <property type="protein sequence ID" value="MBU9712918.1"/>
    <property type="molecule type" value="Genomic_DNA"/>
</dbReference>
<dbReference type="InterPro" id="IPR005598">
    <property type="entry name" value="ATP_synth_I"/>
</dbReference>
<accession>A0ABS6JGZ6</accession>
<feature type="transmembrane region" description="Helical" evidence="6">
    <location>
        <begin position="94"/>
        <end position="119"/>
    </location>
</feature>
<keyword evidence="8" id="KW-1185">Reference proteome</keyword>
<evidence type="ECO:0000313" key="8">
    <source>
        <dbReference type="Proteomes" id="UP000784880"/>
    </source>
</evidence>